<evidence type="ECO:0000259" key="5">
    <source>
        <dbReference type="Pfam" id="PF08784"/>
    </source>
</evidence>
<evidence type="ECO:0000256" key="3">
    <source>
        <dbReference type="ARBA" id="ARBA00023125"/>
    </source>
</evidence>
<evidence type="ECO:0000313" key="7">
    <source>
        <dbReference type="Proteomes" id="UP001335648"/>
    </source>
</evidence>
<dbReference type="GO" id="GO:0000724">
    <property type="term" value="P:double-strand break repair via homologous recombination"/>
    <property type="evidence" value="ECO:0007669"/>
    <property type="project" value="TreeGrafter"/>
</dbReference>
<comment type="similarity">
    <text evidence="2">Belongs to the replication factor A protein 2 family.</text>
</comment>
<proteinExistence type="inferred from homology"/>
<comment type="caution">
    <text evidence="6">The sequence shown here is derived from an EMBL/GenBank/DDBJ whole genome shotgun (WGS) entry which is preliminary data.</text>
</comment>
<name>A0AAN8BG40_9TELE</name>
<dbReference type="InterPro" id="IPR040260">
    <property type="entry name" value="RFA2-like"/>
</dbReference>
<dbReference type="GO" id="GO:0003697">
    <property type="term" value="F:single-stranded DNA binding"/>
    <property type="evidence" value="ECO:0007669"/>
    <property type="project" value="TreeGrafter"/>
</dbReference>
<comment type="subcellular location">
    <subcellularLocation>
        <location evidence="1">Nucleus</location>
    </subcellularLocation>
</comment>
<dbReference type="AlphaFoldDB" id="A0AAN8BG40"/>
<protein>
    <recommendedName>
        <fullName evidence="5">Replication protein A C-terminal domain-containing protein</fullName>
    </recommendedName>
</protein>
<gene>
    <name evidence="6" type="ORF">CesoFtcFv8_020263</name>
</gene>
<dbReference type="Proteomes" id="UP001335648">
    <property type="component" value="Unassembled WGS sequence"/>
</dbReference>
<reference evidence="6 7" key="1">
    <citation type="journal article" date="2023" name="Mol. Biol. Evol.">
        <title>Genomics of Secondarily Temperate Adaptation in the Only Non-Antarctic Icefish.</title>
        <authorList>
            <person name="Rivera-Colon A.G."/>
            <person name="Rayamajhi N."/>
            <person name="Minhas B.F."/>
            <person name="Madrigal G."/>
            <person name="Bilyk K.T."/>
            <person name="Yoon V."/>
            <person name="Hune M."/>
            <person name="Gregory S."/>
            <person name="Cheng C.H.C."/>
            <person name="Catchen J.M."/>
        </authorList>
    </citation>
    <scope>NUCLEOTIDE SEQUENCE [LARGE SCALE GENOMIC DNA]</scope>
    <source>
        <strain evidence="6">JC2023a</strain>
    </source>
</reference>
<dbReference type="InterPro" id="IPR036388">
    <property type="entry name" value="WH-like_DNA-bd_sf"/>
</dbReference>
<dbReference type="CDD" id="cd04478">
    <property type="entry name" value="RPA2_DBD_D"/>
    <property type="match status" value="1"/>
</dbReference>
<evidence type="ECO:0000313" key="6">
    <source>
        <dbReference type="EMBL" id="KAK5883997.1"/>
    </source>
</evidence>
<dbReference type="GO" id="GO:0006289">
    <property type="term" value="P:nucleotide-excision repair"/>
    <property type="evidence" value="ECO:0007669"/>
    <property type="project" value="TreeGrafter"/>
</dbReference>
<keyword evidence="3" id="KW-0238">DNA-binding</keyword>
<dbReference type="PANTHER" id="PTHR13989">
    <property type="entry name" value="REPLICATION PROTEIN A-RELATED"/>
    <property type="match status" value="1"/>
</dbReference>
<sequence length="263" mass="29468">MMGNGVFSCHVKRLSFLQSSFFFAKQEEEAARISCRFLRQHLRRIPVAAQMTVLQIVPCSVSQLLSASKASSDTFALSDLEFNQVSVVGVIRELGPFVKYVQYCLDDMTGPPLTVRQWVNSEDCTPLVFASPGSYVKVIGSLRSSTGERSLQAKHIRVITDLNEITSHMLEVVHAHMQIFKKKFDVNMNITAVPSEDLPSVQGQVLHVIRRGSVRDIGIGFKELQSQLDFLSIKDIKSSLTSLMDQGFVYHTIDENHFKSTDP</sequence>
<organism evidence="6 7">
    <name type="scientific">Champsocephalus esox</name>
    <name type="common">pike icefish</name>
    <dbReference type="NCBI Taxonomy" id="159716"/>
    <lineage>
        <taxon>Eukaryota</taxon>
        <taxon>Metazoa</taxon>
        <taxon>Chordata</taxon>
        <taxon>Craniata</taxon>
        <taxon>Vertebrata</taxon>
        <taxon>Euteleostomi</taxon>
        <taxon>Actinopterygii</taxon>
        <taxon>Neopterygii</taxon>
        <taxon>Teleostei</taxon>
        <taxon>Neoteleostei</taxon>
        <taxon>Acanthomorphata</taxon>
        <taxon>Eupercaria</taxon>
        <taxon>Perciformes</taxon>
        <taxon>Notothenioidei</taxon>
        <taxon>Channichthyidae</taxon>
        <taxon>Champsocephalus</taxon>
    </lineage>
</organism>
<dbReference type="Gene3D" id="1.10.10.10">
    <property type="entry name" value="Winged helix-like DNA-binding domain superfamily/Winged helix DNA-binding domain"/>
    <property type="match status" value="1"/>
</dbReference>
<dbReference type="GO" id="GO:0000781">
    <property type="term" value="C:chromosome, telomeric region"/>
    <property type="evidence" value="ECO:0007669"/>
    <property type="project" value="TreeGrafter"/>
</dbReference>
<dbReference type="Gene3D" id="2.40.50.140">
    <property type="entry name" value="Nucleic acid-binding proteins"/>
    <property type="match status" value="1"/>
</dbReference>
<dbReference type="Pfam" id="PF08784">
    <property type="entry name" value="RPA_C"/>
    <property type="match status" value="1"/>
</dbReference>
<evidence type="ECO:0000256" key="1">
    <source>
        <dbReference type="ARBA" id="ARBA00004123"/>
    </source>
</evidence>
<accession>A0AAN8BG40</accession>
<dbReference type="InterPro" id="IPR014892">
    <property type="entry name" value="RPA_C"/>
</dbReference>
<dbReference type="InterPro" id="IPR036390">
    <property type="entry name" value="WH_DNA-bd_sf"/>
</dbReference>
<dbReference type="SUPFAM" id="SSF46785">
    <property type="entry name" value="Winged helix' DNA-binding domain"/>
    <property type="match status" value="1"/>
</dbReference>
<keyword evidence="4" id="KW-0539">Nucleus</keyword>
<dbReference type="SUPFAM" id="SSF50249">
    <property type="entry name" value="Nucleic acid-binding proteins"/>
    <property type="match status" value="1"/>
</dbReference>
<dbReference type="PANTHER" id="PTHR13989:SF16">
    <property type="entry name" value="REPLICATION PROTEIN A2"/>
    <property type="match status" value="1"/>
</dbReference>
<dbReference type="EMBL" id="JAULUE010002061">
    <property type="protein sequence ID" value="KAK5883997.1"/>
    <property type="molecule type" value="Genomic_DNA"/>
</dbReference>
<dbReference type="FunFam" id="1.10.10.10:FF:000168">
    <property type="entry name" value="Replication protein A 32 kDa subunit"/>
    <property type="match status" value="1"/>
</dbReference>
<feature type="domain" description="Replication protein A C-terminal" evidence="5">
    <location>
        <begin position="195"/>
        <end position="256"/>
    </location>
</feature>
<evidence type="ECO:0000256" key="4">
    <source>
        <dbReference type="ARBA" id="ARBA00023242"/>
    </source>
</evidence>
<dbReference type="InterPro" id="IPR012340">
    <property type="entry name" value="NA-bd_OB-fold"/>
</dbReference>
<evidence type="ECO:0000256" key="2">
    <source>
        <dbReference type="ARBA" id="ARBA00007815"/>
    </source>
</evidence>
<dbReference type="GO" id="GO:0005662">
    <property type="term" value="C:DNA replication factor A complex"/>
    <property type="evidence" value="ECO:0007669"/>
    <property type="project" value="TreeGrafter"/>
</dbReference>
<keyword evidence="7" id="KW-1185">Reference proteome</keyword>
<dbReference type="GO" id="GO:0006260">
    <property type="term" value="P:DNA replication"/>
    <property type="evidence" value="ECO:0007669"/>
    <property type="project" value="TreeGrafter"/>
</dbReference>
<dbReference type="GO" id="GO:0035861">
    <property type="term" value="C:site of double-strand break"/>
    <property type="evidence" value="ECO:0007669"/>
    <property type="project" value="TreeGrafter"/>
</dbReference>